<feature type="domain" description="HD/PDEase" evidence="2">
    <location>
        <begin position="114"/>
        <end position="314"/>
    </location>
</feature>
<keyword evidence="4" id="KW-1185">Reference proteome</keyword>
<protein>
    <submittedName>
        <fullName evidence="3">Deoxyguanosinetriphosphate triphosphohydrolase-like protein</fullName>
    </submittedName>
</protein>
<evidence type="ECO:0000256" key="1">
    <source>
        <dbReference type="ARBA" id="ARBA00022801"/>
    </source>
</evidence>
<dbReference type="PANTHER" id="PTHR11373">
    <property type="entry name" value="DEOXYNUCLEOSIDE TRIPHOSPHATE TRIPHOSPHOHYDROLASE"/>
    <property type="match status" value="1"/>
</dbReference>
<dbReference type="InterPro" id="IPR027432">
    <property type="entry name" value="dGTP_triphosphohydrolase_C"/>
</dbReference>
<proteinExistence type="predicted"/>
<dbReference type="Gene3D" id="1.10.3550.10">
    <property type="entry name" value="eoxyguanosinetriphosphate triphosphohydrolase domain-like"/>
    <property type="match status" value="1"/>
</dbReference>
<sequence length="521" mass="57224">MVLARYSFGSLPEGIVARRGGSLQYLRVSCARANVYAEGRTPWKTAAMTSDQGRWAQLLSHERLHDVRSQGRAAHHSETGRSEFDADYGRLTFSSAFRRLQDKTQVFPLAKSDFTRTRLTHTLEVANVGRGLGKSFGLLLARRGQLPAHLSPDDIGTVVSVACLAHDIGNPPFGHSGEASIQEWAQRCAAELRPHLSDAEFGDLACFEGNAQSFRIMARLWGRQRPGGARLTLASYGALLKYPQGSAHARDKAHCARKKFNYVQADAALAEAVRAGLGLAPLGEGRFARHPLVYLMEAADDICYRVVDLEDAEEAGLISRRRFAELLRPMLPQYLKDMTEDELCGRPLSELRAQAIGELMRAVMLVAETHLDELREGTFAQALIDAVGEQSPDVLAAFEALGAEAKAQVYTDERVLQVEFAGFKVIGGLLGELMQALPPGLSDGQNLSASGGKLLKLLPETYLLVRPDEELVALAKEGKKEELVRRLTPYERTLVMTDYVSAMTDSYALELHRILTGVKLP</sequence>
<keyword evidence="1" id="KW-0378">Hydrolase</keyword>
<evidence type="ECO:0000313" key="4">
    <source>
        <dbReference type="Proteomes" id="UP000632154"/>
    </source>
</evidence>
<dbReference type="PANTHER" id="PTHR11373:SF32">
    <property type="entry name" value="DEOXYGUANOSINETRIPHOSPHATE TRIPHOSPHOHYDROLASE"/>
    <property type="match status" value="1"/>
</dbReference>
<dbReference type="Proteomes" id="UP000632154">
    <property type="component" value="Unassembled WGS sequence"/>
</dbReference>
<dbReference type="SUPFAM" id="SSF109604">
    <property type="entry name" value="HD-domain/PDEase-like"/>
    <property type="match status" value="1"/>
</dbReference>
<dbReference type="Gene3D" id="1.10.3410.10">
    <property type="entry name" value="putative deoxyguanosinetriphosphate triphosphohydrolase like domain"/>
    <property type="match status" value="1"/>
</dbReference>
<dbReference type="InterPro" id="IPR050135">
    <property type="entry name" value="dGTPase-like"/>
</dbReference>
<dbReference type="SMART" id="SM00471">
    <property type="entry name" value="HDc"/>
    <property type="match status" value="1"/>
</dbReference>
<accession>A0ABQ3K380</accession>
<evidence type="ECO:0000313" key="3">
    <source>
        <dbReference type="EMBL" id="GHG01059.1"/>
    </source>
</evidence>
<dbReference type="EMBL" id="BNAL01000011">
    <property type="protein sequence ID" value="GHG01059.1"/>
    <property type="molecule type" value="Genomic_DNA"/>
</dbReference>
<dbReference type="InterPro" id="IPR006674">
    <property type="entry name" value="HD_domain"/>
</dbReference>
<comment type="caution">
    <text evidence="3">The sequence shown here is derived from an EMBL/GenBank/DDBJ whole genome shotgun (WGS) entry which is preliminary data.</text>
</comment>
<gene>
    <name evidence="3" type="primary">dgt2</name>
    <name evidence="3" type="ORF">GCM10017783_11580</name>
</gene>
<dbReference type="CDD" id="cd00077">
    <property type="entry name" value="HDc"/>
    <property type="match status" value="1"/>
</dbReference>
<dbReference type="InterPro" id="IPR003607">
    <property type="entry name" value="HD/PDEase_dom"/>
</dbReference>
<reference evidence="4" key="1">
    <citation type="journal article" date="2019" name="Int. J. Syst. Evol. Microbiol.">
        <title>The Global Catalogue of Microorganisms (GCM) 10K type strain sequencing project: providing services to taxonomists for standard genome sequencing and annotation.</title>
        <authorList>
            <consortium name="The Broad Institute Genomics Platform"/>
            <consortium name="The Broad Institute Genome Sequencing Center for Infectious Disease"/>
            <person name="Wu L."/>
            <person name="Ma J."/>
        </authorList>
    </citation>
    <scope>NUCLEOTIDE SEQUENCE [LARGE SCALE GENOMIC DNA]</scope>
    <source>
        <strain evidence="4">CGMCC 1.18439</strain>
    </source>
</reference>
<dbReference type="Gene3D" id="1.10.3210.10">
    <property type="entry name" value="Hypothetical protein af1432"/>
    <property type="match status" value="1"/>
</dbReference>
<evidence type="ECO:0000259" key="2">
    <source>
        <dbReference type="SMART" id="SM00471"/>
    </source>
</evidence>
<dbReference type="Pfam" id="PF01966">
    <property type="entry name" value="HD"/>
    <property type="match status" value="1"/>
</dbReference>
<name>A0ABQ3K380_9DEIO</name>
<organism evidence="3 4">
    <name type="scientific">Deinococcus piscis</name>
    <dbReference type="NCBI Taxonomy" id="394230"/>
    <lineage>
        <taxon>Bacteria</taxon>
        <taxon>Thermotogati</taxon>
        <taxon>Deinococcota</taxon>
        <taxon>Deinococci</taxon>
        <taxon>Deinococcales</taxon>
        <taxon>Deinococcaceae</taxon>
        <taxon>Deinococcus</taxon>
    </lineage>
</organism>
<dbReference type="InterPro" id="IPR006261">
    <property type="entry name" value="dGTPase"/>
</dbReference>
<dbReference type="NCBIfam" id="TIGR01353">
    <property type="entry name" value="dGTP_triPase"/>
    <property type="match status" value="1"/>
</dbReference>
<dbReference type="InterPro" id="IPR023293">
    <property type="entry name" value="dGTP_triP_hydro_central_sf"/>
</dbReference>